<feature type="region of interest" description="Disordered" evidence="1">
    <location>
        <begin position="1"/>
        <end position="103"/>
    </location>
</feature>
<organism evidence="2">
    <name type="scientific">Leviviridae sp</name>
    <dbReference type="NCBI Taxonomy" id="2027243"/>
    <lineage>
        <taxon>Viruses</taxon>
        <taxon>Riboviria</taxon>
        <taxon>Orthornavirae</taxon>
        <taxon>Lenarviricota</taxon>
        <taxon>Leviviricetes</taxon>
        <taxon>Norzivirales</taxon>
        <taxon>Fiersviridae</taxon>
    </lineage>
</organism>
<sequence length="577" mass="65006">MPKKRKRRPGRKRLNPDQGGVVSVGPLSGGNHQGRHTLDPPTERSGNTSNPRGARGPSRGRSAFHGEHESRSRHSAFYRKRAKHPKKPRSLTRSTSHAGARYKSRETIAHTALLGNWYLEQPNGSMTLAASEDHLIPPDIERIWYITHKLVRPVLFRYRKNIYDRLRSVKGKPVHDGGGPLTLINIKHLPLGNYIQGQGVYYGRDFRSFGGSREVYAGGFIPSSWPHGYTVLELNNAGREGPLGPDFGSPAQYAAEAYNRFKPKVAQFDAAQGLLQNVIELPGQLHTTAKGLSGAFTALTGRSFRGLSSPSKSVLRSQSRSALKHLLMPKEIGDQFLNEQFGWVPFLSDMKDLYRTYNNQNRFILEILKGNGAWIKKTGRVHSENTIEEVASVDNFSGYVYPPMTDQFYRSSGSFVTSHLYTTLESEVWFDASFKFYAPEFDILGGNRASKGDYGRIMRLIHLYGARVSPTVIWELTPWTWLVDWFSNAGRVFDNVTSTVFDRLVNRWAFVMQRTRKWAVNDSTIHLRSGDVKCSWTQQIVSKRRNEATPYGFGLTSGDLSTRQQLILGALGLTHFT</sequence>
<feature type="compositionally biased region" description="Basic residues" evidence="1">
    <location>
        <begin position="1"/>
        <end position="13"/>
    </location>
</feature>
<protein>
    <submittedName>
        <fullName evidence="2">Uncharacterized protein</fullName>
    </submittedName>
</protein>
<feature type="compositionally biased region" description="Low complexity" evidence="1">
    <location>
        <begin position="51"/>
        <end position="63"/>
    </location>
</feature>
<proteinExistence type="predicted"/>
<gene>
    <name evidence="2" type="ORF">H3Bulk42182_000003</name>
</gene>
<dbReference type="EMBL" id="MN035507">
    <property type="protein sequence ID" value="QDH90404.1"/>
    <property type="molecule type" value="Genomic_RNA"/>
</dbReference>
<reference evidence="2" key="1">
    <citation type="submission" date="2019-05" db="EMBL/GenBank/DDBJ databases">
        <title>Metatranscriptomic reconstruction reveals RNA viruses with the potential to shape carbon cycling in soil.</title>
        <authorList>
            <person name="Starr E.P."/>
            <person name="Nuccio E."/>
            <person name="Pett-Ridge J."/>
            <person name="Banfield J.F."/>
            <person name="Firestone M.K."/>
        </authorList>
    </citation>
    <scope>NUCLEOTIDE SEQUENCE</scope>
    <source>
        <strain evidence="2">H3_Bulk_42_scaffold_182</strain>
    </source>
</reference>
<evidence type="ECO:0000256" key="1">
    <source>
        <dbReference type="SAM" id="MobiDB-lite"/>
    </source>
</evidence>
<accession>A0A514D9X3</accession>
<evidence type="ECO:0000313" key="2">
    <source>
        <dbReference type="EMBL" id="QDH90404.1"/>
    </source>
</evidence>
<feature type="compositionally biased region" description="Basic residues" evidence="1">
    <location>
        <begin position="73"/>
        <end position="90"/>
    </location>
</feature>
<name>A0A514D9X3_9VIRU</name>